<dbReference type="Pfam" id="PF19818">
    <property type="entry name" value="DUF6301"/>
    <property type="match status" value="1"/>
</dbReference>
<dbReference type="InterPro" id="IPR046268">
    <property type="entry name" value="DUF6301"/>
</dbReference>
<proteinExistence type="predicted"/>
<reference evidence="1 2" key="1">
    <citation type="submission" date="2020-03" db="EMBL/GenBank/DDBJ databases">
        <title>Genomic Encyclopedia of Type Strains, Phase III (KMG-III): the genomes of soil and plant-associated and newly described type strains.</title>
        <authorList>
            <person name="Whitman W."/>
        </authorList>
    </citation>
    <scope>NUCLEOTIDE SEQUENCE [LARGE SCALE GENOMIC DNA]</scope>
    <source>
        <strain evidence="1 2">CECT 4207</strain>
    </source>
</reference>
<accession>A0ABX0TI34</accession>
<keyword evidence="2" id="KW-1185">Reference proteome</keyword>
<dbReference type="EMBL" id="JAAOZD010000005">
    <property type="protein sequence ID" value="NIJ02203.1"/>
    <property type="molecule type" value="Genomic_DNA"/>
</dbReference>
<organism evidence="1 2">
    <name type="scientific">Paenarthrobacter ilicis</name>
    <dbReference type="NCBI Taxonomy" id="43665"/>
    <lineage>
        <taxon>Bacteria</taxon>
        <taxon>Bacillati</taxon>
        <taxon>Actinomycetota</taxon>
        <taxon>Actinomycetes</taxon>
        <taxon>Micrococcales</taxon>
        <taxon>Micrococcaceae</taxon>
        <taxon>Paenarthrobacter</taxon>
    </lineage>
</organism>
<evidence type="ECO:0000313" key="2">
    <source>
        <dbReference type="Proteomes" id="UP000802392"/>
    </source>
</evidence>
<evidence type="ECO:0000313" key="1">
    <source>
        <dbReference type="EMBL" id="NIJ02203.1"/>
    </source>
</evidence>
<gene>
    <name evidence="1" type="ORF">FHR86_002544</name>
</gene>
<protein>
    <submittedName>
        <fullName evidence="1">Uncharacterized protein</fullName>
    </submittedName>
</protein>
<sequence length="177" mass="20011">MREPGTRTKFMTWKSMPPAEVCDTMDFWITSPWPLSEDEVQQRAVEHFGWTIEVENDTPYLMNTVSNFTLPDVMTVHSKGVMMQIELDTTDNIREVTPVSTAFLNDAFTLMVREGQARWGKPTVKRRGVGTAARWDVDGGARVSFHFLPRGVSAKYETPQGAELDRKTADLVIGRGQ</sequence>
<comment type="caution">
    <text evidence="1">The sequence shown here is derived from an EMBL/GenBank/DDBJ whole genome shotgun (WGS) entry which is preliminary data.</text>
</comment>
<dbReference type="Proteomes" id="UP000802392">
    <property type="component" value="Unassembled WGS sequence"/>
</dbReference>
<name>A0ABX0TI34_9MICC</name>